<organism evidence="1 2">
    <name type="scientific">Candidatus Electrothrix marina</name>
    <dbReference type="NCBI Taxonomy" id="1859130"/>
    <lineage>
        <taxon>Bacteria</taxon>
        <taxon>Pseudomonadati</taxon>
        <taxon>Thermodesulfobacteriota</taxon>
        <taxon>Desulfobulbia</taxon>
        <taxon>Desulfobulbales</taxon>
        <taxon>Desulfobulbaceae</taxon>
        <taxon>Candidatus Electrothrix</taxon>
    </lineage>
</organism>
<evidence type="ECO:0000313" key="1">
    <source>
        <dbReference type="EMBL" id="RWX52505.1"/>
    </source>
</evidence>
<gene>
    <name evidence="1" type="ORF">VU01_100410</name>
</gene>
<name>A0A444JHG0_9BACT</name>
<reference evidence="1 2" key="1">
    <citation type="submission" date="2017-01" db="EMBL/GenBank/DDBJ databases">
        <title>The cable genome- insights into the physiology and evolution of filamentous bacteria capable of sulfide oxidation via long distance electron transfer.</title>
        <authorList>
            <person name="Schreiber L."/>
            <person name="Bjerg J.T."/>
            <person name="Boggild A."/>
            <person name="Van De Vossenberg J."/>
            <person name="Meysman F."/>
            <person name="Nielsen L.P."/>
            <person name="Schramm A."/>
            <person name="Kjeldsen K.U."/>
        </authorList>
    </citation>
    <scope>NUCLEOTIDE SEQUENCE [LARGE SCALE GENOMIC DNA]</scope>
    <source>
        <strain evidence="1">A5</strain>
    </source>
</reference>
<dbReference type="EMBL" id="MTKS01000004">
    <property type="protein sequence ID" value="RWX52505.1"/>
    <property type="molecule type" value="Genomic_DNA"/>
</dbReference>
<dbReference type="Proteomes" id="UP000288892">
    <property type="component" value="Unassembled WGS sequence"/>
</dbReference>
<accession>A0A444JHG0</accession>
<evidence type="ECO:0000313" key="2">
    <source>
        <dbReference type="Proteomes" id="UP000288892"/>
    </source>
</evidence>
<keyword evidence="2" id="KW-1185">Reference proteome</keyword>
<sequence>MCSMCLLAVMMLYRDGRSVSTMIIFCCLMIKLHAAREGEWCEYCLYSCSVSVVVI</sequence>
<comment type="caution">
    <text evidence="1">The sequence shown here is derived from an EMBL/GenBank/DDBJ whole genome shotgun (WGS) entry which is preliminary data.</text>
</comment>
<protein>
    <submittedName>
        <fullName evidence="1">Uncharacterized protein</fullName>
    </submittedName>
</protein>
<dbReference type="AlphaFoldDB" id="A0A444JHG0"/>
<proteinExistence type="predicted"/>